<reference evidence="2 3" key="1">
    <citation type="submission" date="2024-09" db="EMBL/GenBank/DDBJ databases">
        <authorList>
            <person name="Sun Q."/>
            <person name="Mori K."/>
        </authorList>
    </citation>
    <scope>NUCLEOTIDE SEQUENCE [LARGE SCALE GENOMIC DNA]</scope>
    <source>
        <strain evidence="2 3">CCM 7609</strain>
    </source>
</reference>
<dbReference type="EMBL" id="JBHMFI010000001">
    <property type="protein sequence ID" value="MFB9070021.1"/>
    <property type="molecule type" value="Genomic_DNA"/>
</dbReference>
<name>A0ABV5FTM5_9MICC</name>
<evidence type="ECO:0008006" key="4">
    <source>
        <dbReference type="Google" id="ProtNLM"/>
    </source>
</evidence>
<dbReference type="Proteomes" id="UP001589575">
    <property type="component" value="Unassembled WGS sequence"/>
</dbReference>
<accession>A0ABV5FTM5</accession>
<protein>
    <recommendedName>
        <fullName evidence="4">Secreted protein</fullName>
    </recommendedName>
</protein>
<feature type="compositionally biased region" description="Basic residues" evidence="1">
    <location>
        <begin position="43"/>
        <end position="64"/>
    </location>
</feature>
<gene>
    <name evidence="2" type="ORF">ACFFX0_01945</name>
</gene>
<evidence type="ECO:0000256" key="1">
    <source>
        <dbReference type="SAM" id="MobiDB-lite"/>
    </source>
</evidence>
<comment type="caution">
    <text evidence="2">The sequence shown here is derived from an EMBL/GenBank/DDBJ whole genome shotgun (WGS) entry which is preliminary data.</text>
</comment>
<organism evidence="2 3">
    <name type="scientific">Citricoccus parietis</name>
    <dbReference type="NCBI Taxonomy" id="592307"/>
    <lineage>
        <taxon>Bacteria</taxon>
        <taxon>Bacillati</taxon>
        <taxon>Actinomycetota</taxon>
        <taxon>Actinomycetes</taxon>
        <taxon>Micrococcales</taxon>
        <taxon>Micrococcaceae</taxon>
        <taxon>Citricoccus</taxon>
    </lineage>
</organism>
<keyword evidence="3" id="KW-1185">Reference proteome</keyword>
<proteinExistence type="predicted"/>
<evidence type="ECO:0000313" key="3">
    <source>
        <dbReference type="Proteomes" id="UP001589575"/>
    </source>
</evidence>
<evidence type="ECO:0000313" key="2">
    <source>
        <dbReference type="EMBL" id="MFB9070021.1"/>
    </source>
</evidence>
<sequence>MWTYGSSSPCIGTLVVLLCPGDAPFASRFPGAVGPGALPPATPRHRHPRLPPGSRHGHHLVPHRPRLEVP</sequence>
<feature type="region of interest" description="Disordered" evidence="1">
    <location>
        <begin position="29"/>
        <end position="70"/>
    </location>
</feature>